<gene>
    <name evidence="1" type="ORF">Q8A67_004594</name>
</gene>
<organism evidence="1 2">
    <name type="scientific">Cirrhinus molitorella</name>
    <name type="common">mud carp</name>
    <dbReference type="NCBI Taxonomy" id="172907"/>
    <lineage>
        <taxon>Eukaryota</taxon>
        <taxon>Metazoa</taxon>
        <taxon>Chordata</taxon>
        <taxon>Craniata</taxon>
        <taxon>Vertebrata</taxon>
        <taxon>Euteleostomi</taxon>
        <taxon>Actinopterygii</taxon>
        <taxon>Neopterygii</taxon>
        <taxon>Teleostei</taxon>
        <taxon>Ostariophysi</taxon>
        <taxon>Cypriniformes</taxon>
        <taxon>Cyprinidae</taxon>
        <taxon>Labeoninae</taxon>
        <taxon>Labeonini</taxon>
        <taxon>Cirrhinus</taxon>
    </lineage>
</organism>
<dbReference type="AlphaFoldDB" id="A0AA88Q9Z4"/>
<proteinExistence type="predicted"/>
<accession>A0AA88Q9Z4</accession>
<dbReference type="Proteomes" id="UP001187343">
    <property type="component" value="Unassembled WGS sequence"/>
</dbReference>
<reference evidence="1" key="1">
    <citation type="submission" date="2023-08" db="EMBL/GenBank/DDBJ databases">
        <title>Chromosome-level Genome Assembly of mud carp (Cirrhinus molitorella).</title>
        <authorList>
            <person name="Liu H."/>
        </authorList>
    </citation>
    <scope>NUCLEOTIDE SEQUENCE</scope>
    <source>
        <strain evidence="1">Prfri</strain>
        <tissue evidence="1">Muscle</tissue>
    </source>
</reference>
<protein>
    <submittedName>
        <fullName evidence="1">Uncharacterized protein</fullName>
    </submittedName>
</protein>
<keyword evidence="2" id="KW-1185">Reference proteome</keyword>
<evidence type="ECO:0000313" key="2">
    <source>
        <dbReference type="Proteomes" id="UP001187343"/>
    </source>
</evidence>
<dbReference type="EMBL" id="JAUYZG010000004">
    <property type="protein sequence ID" value="KAK2908757.1"/>
    <property type="molecule type" value="Genomic_DNA"/>
</dbReference>
<comment type="caution">
    <text evidence="1">The sequence shown here is derived from an EMBL/GenBank/DDBJ whole genome shotgun (WGS) entry which is preliminary data.</text>
</comment>
<evidence type="ECO:0000313" key="1">
    <source>
        <dbReference type="EMBL" id="KAK2908757.1"/>
    </source>
</evidence>
<name>A0AA88Q9Z4_9TELE</name>
<sequence>MTLTLNRMCQRSGGLIRLDFHVSSPLISVFVALKKTRNFLTPDDSLTRLLHHCRSHHQKCHSQFRPLSVHLE</sequence>